<dbReference type="InterPro" id="IPR003736">
    <property type="entry name" value="PAAI_dom"/>
</dbReference>
<accession>F6ENU8</accession>
<dbReference type="InterPro" id="IPR029069">
    <property type="entry name" value="HotDog_dom_sf"/>
</dbReference>
<dbReference type="CDD" id="cd03443">
    <property type="entry name" value="PaaI_thioesterase"/>
    <property type="match status" value="1"/>
</dbReference>
<dbReference type="KEGG" id="asd:AS9A_4523"/>
<dbReference type="AlphaFoldDB" id="F6ENU8"/>
<evidence type="ECO:0000313" key="9">
    <source>
        <dbReference type="EMBL" id="AEF42955.1"/>
    </source>
</evidence>
<keyword evidence="1" id="KW-0378">Hydrolase</keyword>
<feature type="domain" description="Thioesterase" evidence="8">
    <location>
        <begin position="55"/>
        <end position="123"/>
    </location>
</feature>
<dbReference type="PANTHER" id="PTHR43240">
    <property type="entry name" value="1,4-DIHYDROXY-2-NAPHTHOYL-COA THIOESTERASE 1"/>
    <property type="match status" value="1"/>
</dbReference>
<dbReference type="Pfam" id="PF03061">
    <property type="entry name" value="4HBT"/>
    <property type="match status" value="1"/>
</dbReference>
<dbReference type="HOGENOM" id="CLU_089876_5_0_11"/>
<sequence>MRIANTSVASDSLALAQKVLAAQPFNGQIGARITAFGEGAAVLEIDIEHRHLQQYGLVHGGVLAYAADNVLTFAAGSVLGPNVVTAGMTVNYLRPARIGTLRATATVAHHTRKQAVATASIEAIQPDGTVTLCAIAQGTVWATSGER</sequence>
<comment type="catalytic activity">
    <reaction evidence="2">
        <text>a fatty acyl-CoA + H2O = a fatty acid + CoA + H(+)</text>
        <dbReference type="Rhea" id="RHEA:16781"/>
        <dbReference type="ChEBI" id="CHEBI:15377"/>
        <dbReference type="ChEBI" id="CHEBI:15378"/>
        <dbReference type="ChEBI" id="CHEBI:28868"/>
        <dbReference type="ChEBI" id="CHEBI:57287"/>
        <dbReference type="ChEBI" id="CHEBI:77636"/>
        <dbReference type="EC" id="3.1.2.20"/>
    </reaction>
</comment>
<dbReference type="GO" id="GO:0047617">
    <property type="term" value="F:fatty acyl-CoA hydrolase activity"/>
    <property type="evidence" value="ECO:0007669"/>
    <property type="project" value="UniProtKB-EC"/>
</dbReference>
<comment type="similarity">
    <text evidence="4">Belongs to the YigI thioesterase family.</text>
</comment>
<proteinExistence type="inferred from homology"/>
<evidence type="ECO:0000256" key="2">
    <source>
        <dbReference type="ARBA" id="ARBA00035880"/>
    </source>
</evidence>
<dbReference type="OrthoDB" id="8525891at2"/>
<evidence type="ECO:0000259" key="8">
    <source>
        <dbReference type="Pfam" id="PF03061"/>
    </source>
</evidence>
<evidence type="ECO:0000256" key="4">
    <source>
        <dbReference type="ARBA" id="ARBA00038381"/>
    </source>
</evidence>
<dbReference type="InterPro" id="IPR006683">
    <property type="entry name" value="Thioestr_dom"/>
</dbReference>
<evidence type="ECO:0000256" key="5">
    <source>
        <dbReference type="ARBA" id="ARBA00038894"/>
    </source>
</evidence>
<dbReference type="EC" id="3.1.2.20" evidence="5"/>
<dbReference type="RefSeq" id="WP_013809303.1">
    <property type="nucleotide sequence ID" value="NC_015564.1"/>
</dbReference>
<dbReference type="NCBIfam" id="TIGR00369">
    <property type="entry name" value="unchar_dom_1"/>
    <property type="match status" value="1"/>
</dbReference>
<dbReference type="SUPFAM" id="SSF54637">
    <property type="entry name" value="Thioesterase/thiol ester dehydrase-isomerase"/>
    <property type="match status" value="1"/>
</dbReference>
<protein>
    <recommendedName>
        <fullName evidence="6">Medium/long-chain acyl-CoA thioesterase YigI</fullName>
        <ecNumber evidence="5">3.1.2.20</ecNumber>
    </recommendedName>
</protein>
<evidence type="ECO:0000256" key="7">
    <source>
        <dbReference type="ARBA" id="ARBA00048062"/>
    </source>
</evidence>
<organism evidence="9 10">
    <name type="scientific">Hoyosella subflava (strain DSM 45089 / JCM 17490 / NBRC 109087 / DQS3-9A1)</name>
    <name type="common">Amycolicicoccus subflavus</name>
    <dbReference type="NCBI Taxonomy" id="443218"/>
    <lineage>
        <taxon>Bacteria</taxon>
        <taxon>Bacillati</taxon>
        <taxon>Actinomycetota</taxon>
        <taxon>Actinomycetes</taxon>
        <taxon>Mycobacteriales</taxon>
        <taxon>Hoyosellaceae</taxon>
        <taxon>Hoyosella</taxon>
    </lineage>
</organism>
<gene>
    <name evidence="9" type="ordered locus">AS9A_4523</name>
</gene>
<evidence type="ECO:0000256" key="1">
    <source>
        <dbReference type="ARBA" id="ARBA00022801"/>
    </source>
</evidence>
<comment type="catalytic activity">
    <reaction evidence="3">
        <text>a long-chain fatty acyl-CoA + H2O = a long-chain fatty acid + CoA + H(+)</text>
        <dbReference type="Rhea" id="RHEA:67680"/>
        <dbReference type="ChEBI" id="CHEBI:15377"/>
        <dbReference type="ChEBI" id="CHEBI:15378"/>
        <dbReference type="ChEBI" id="CHEBI:57287"/>
        <dbReference type="ChEBI" id="CHEBI:57560"/>
        <dbReference type="ChEBI" id="CHEBI:83139"/>
    </reaction>
</comment>
<keyword evidence="10" id="KW-1185">Reference proteome</keyword>
<dbReference type="STRING" id="443218.AS9A_4523"/>
<reference evidence="9 10" key="1">
    <citation type="journal article" date="2011" name="J. Bacteriol.">
        <title>Complete genome sequence of Amycolicicoccus subflavus DQS3-9A1T, an actinomycete isolated from crude oil-polluted soil.</title>
        <authorList>
            <person name="Cai M."/>
            <person name="Chen W.M."/>
            <person name="Nie Y."/>
            <person name="Chi C.Q."/>
            <person name="Wang Y.N."/>
            <person name="Tang Y.Q."/>
            <person name="Li G.Y."/>
            <person name="Wu X.L."/>
        </authorList>
    </citation>
    <scope>NUCLEOTIDE SEQUENCE [LARGE SCALE GENOMIC DNA]</scope>
    <source>
        <strain evidence="10">DSM 45089 / DQS3-9A1</strain>
    </source>
</reference>
<dbReference type="Proteomes" id="UP000009235">
    <property type="component" value="Chromosome"/>
</dbReference>
<dbReference type="Gene3D" id="3.10.129.10">
    <property type="entry name" value="Hotdog Thioesterase"/>
    <property type="match status" value="1"/>
</dbReference>
<evidence type="ECO:0000256" key="3">
    <source>
        <dbReference type="ARBA" id="ARBA00036002"/>
    </source>
</evidence>
<comment type="catalytic activity">
    <reaction evidence="7">
        <text>a medium-chain fatty acyl-CoA + H2O = a medium-chain fatty acid + CoA + H(+)</text>
        <dbReference type="Rhea" id="RHEA:68184"/>
        <dbReference type="ChEBI" id="CHEBI:15377"/>
        <dbReference type="ChEBI" id="CHEBI:15378"/>
        <dbReference type="ChEBI" id="CHEBI:57287"/>
        <dbReference type="ChEBI" id="CHEBI:59558"/>
        <dbReference type="ChEBI" id="CHEBI:90546"/>
    </reaction>
</comment>
<dbReference type="EMBL" id="CP002786">
    <property type="protein sequence ID" value="AEF42955.1"/>
    <property type="molecule type" value="Genomic_DNA"/>
</dbReference>
<name>F6ENU8_HOYSD</name>
<dbReference type="eggNOG" id="COG2050">
    <property type="taxonomic scope" value="Bacteria"/>
</dbReference>
<dbReference type="PANTHER" id="PTHR43240:SF20">
    <property type="entry name" value="MEDIUM_LONG-CHAIN ACYL-COA THIOESTERASE YIGI"/>
    <property type="match status" value="1"/>
</dbReference>
<evidence type="ECO:0000313" key="10">
    <source>
        <dbReference type="Proteomes" id="UP000009235"/>
    </source>
</evidence>
<evidence type="ECO:0000256" key="6">
    <source>
        <dbReference type="ARBA" id="ARBA00040062"/>
    </source>
</evidence>